<dbReference type="InterPro" id="IPR036291">
    <property type="entry name" value="NAD(P)-bd_dom_sf"/>
</dbReference>
<sequence>MTRTPISSANEAILKPKVLTMNNPSYVEKEYLGRLQELVEFHVLEQDGHEATAQKIKDAVEKNGSFVAFLVFMEWKHKERPFPLNENLVGSLVDSGCDLIACGGAGFDWADIPYLTSHGVYYANTPDSAAVRTADSTAMMILQALSGSSEREADARAGRWLNFDKLAKDVRRSTVGIIGMGNIGKLVAQHMHHFGMKIIYYNRSRLPSSDEEQFGKAEYVSFEEILVRSDVLTIHTPLNESTRHLLNRSTFARMRDGIIIVNTSRGPVIEEDALVEALESGKVLRAALDVYEFEPKIHPGLIKALNTTLLPHSAVANATILQDQQTEVLANLEAFLKTGKPNSPVNTPVSRGEESSAGRCHIA</sequence>
<evidence type="ECO:0000256" key="2">
    <source>
        <dbReference type="RuleBase" id="RU003719"/>
    </source>
</evidence>
<comment type="caution">
    <text evidence="6">The sequence shown here is derived from an EMBL/GenBank/DDBJ whole genome shotgun (WGS) entry which is preliminary data.</text>
</comment>
<dbReference type="GO" id="GO:0030267">
    <property type="term" value="F:glyoxylate reductase (NADPH) activity"/>
    <property type="evidence" value="ECO:0007669"/>
    <property type="project" value="TreeGrafter"/>
</dbReference>
<dbReference type="GO" id="GO:0016618">
    <property type="term" value="F:hydroxypyruvate reductase [NAD(P)H] activity"/>
    <property type="evidence" value="ECO:0007669"/>
    <property type="project" value="TreeGrafter"/>
</dbReference>
<evidence type="ECO:0000259" key="4">
    <source>
        <dbReference type="Pfam" id="PF00389"/>
    </source>
</evidence>
<dbReference type="OrthoDB" id="298012at2759"/>
<evidence type="ECO:0000256" key="1">
    <source>
        <dbReference type="ARBA" id="ARBA00023002"/>
    </source>
</evidence>
<feature type="domain" description="D-isomer specific 2-hydroxyacid dehydrogenase catalytic" evidence="4">
    <location>
        <begin position="35"/>
        <end position="346"/>
    </location>
</feature>
<dbReference type="PROSITE" id="PS00065">
    <property type="entry name" value="D_2_HYDROXYACID_DH_1"/>
    <property type="match status" value="1"/>
</dbReference>
<comment type="similarity">
    <text evidence="2">Belongs to the D-isomer specific 2-hydroxyacid dehydrogenase family.</text>
</comment>
<dbReference type="PROSITE" id="PS00671">
    <property type="entry name" value="D_2_HYDROXYACID_DH_3"/>
    <property type="match status" value="1"/>
</dbReference>
<name>A0A9W9AHF9_9AGAR</name>
<gene>
    <name evidence="6" type="ORF">J3R30DRAFT_3462764</name>
</gene>
<dbReference type="SUPFAM" id="SSF51735">
    <property type="entry name" value="NAD(P)-binding Rossmann-fold domains"/>
    <property type="match status" value="1"/>
</dbReference>
<dbReference type="PANTHER" id="PTHR10996">
    <property type="entry name" value="2-HYDROXYACID DEHYDROGENASE-RELATED"/>
    <property type="match status" value="1"/>
</dbReference>
<dbReference type="Pfam" id="PF02826">
    <property type="entry name" value="2-Hacid_dh_C"/>
    <property type="match status" value="1"/>
</dbReference>
<accession>A0A9W9AHF9</accession>
<feature type="compositionally biased region" description="Polar residues" evidence="3">
    <location>
        <begin position="340"/>
        <end position="349"/>
    </location>
</feature>
<dbReference type="CDD" id="cd12168">
    <property type="entry name" value="Mand_dh_like"/>
    <property type="match status" value="1"/>
</dbReference>
<dbReference type="GO" id="GO:0051287">
    <property type="term" value="F:NAD binding"/>
    <property type="evidence" value="ECO:0007669"/>
    <property type="project" value="InterPro"/>
</dbReference>
<dbReference type="AlphaFoldDB" id="A0A9W9AHF9"/>
<evidence type="ECO:0000256" key="3">
    <source>
        <dbReference type="SAM" id="MobiDB-lite"/>
    </source>
</evidence>
<dbReference type="InterPro" id="IPR029753">
    <property type="entry name" value="D-isomer_DH_CS"/>
</dbReference>
<dbReference type="PANTHER" id="PTHR10996:SF129">
    <property type="entry name" value="2-HYDROXYACID DEHYDROGENASE C1773.17C-RELATED"/>
    <property type="match status" value="1"/>
</dbReference>
<dbReference type="InterPro" id="IPR029752">
    <property type="entry name" value="D-isomer_DH_CS1"/>
</dbReference>
<evidence type="ECO:0000313" key="6">
    <source>
        <dbReference type="EMBL" id="KAJ4480971.1"/>
    </source>
</evidence>
<dbReference type="SUPFAM" id="SSF52283">
    <property type="entry name" value="Formate/glycerate dehydrogenase catalytic domain-like"/>
    <property type="match status" value="1"/>
</dbReference>
<dbReference type="GO" id="GO:0005829">
    <property type="term" value="C:cytosol"/>
    <property type="evidence" value="ECO:0007669"/>
    <property type="project" value="TreeGrafter"/>
</dbReference>
<feature type="domain" description="D-isomer specific 2-hydroxyacid dehydrogenase NAD-binding" evidence="5">
    <location>
        <begin position="139"/>
        <end position="314"/>
    </location>
</feature>
<reference evidence="6" key="1">
    <citation type="submission" date="2022-08" db="EMBL/GenBank/DDBJ databases">
        <title>A Global Phylogenomic Analysis of the Shiitake Genus Lentinula.</title>
        <authorList>
            <consortium name="DOE Joint Genome Institute"/>
            <person name="Sierra-Patev S."/>
            <person name="Min B."/>
            <person name="Naranjo-Ortiz M."/>
            <person name="Looney B."/>
            <person name="Konkel Z."/>
            <person name="Slot J.C."/>
            <person name="Sakamoto Y."/>
            <person name="Steenwyk J.L."/>
            <person name="Rokas A."/>
            <person name="Carro J."/>
            <person name="Camarero S."/>
            <person name="Ferreira P."/>
            <person name="Molpeceres G."/>
            <person name="Ruiz-Duenas F.J."/>
            <person name="Serrano A."/>
            <person name="Henrissat B."/>
            <person name="Drula E."/>
            <person name="Hughes K.W."/>
            <person name="Mata J.L."/>
            <person name="Ishikawa N.K."/>
            <person name="Vargas-Isla R."/>
            <person name="Ushijima S."/>
            <person name="Smith C.A."/>
            <person name="Ahrendt S."/>
            <person name="Andreopoulos W."/>
            <person name="He G."/>
            <person name="Labutti K."/>
            <person name="Lipzen A."/>
            <person name="Ng V."/>
            <person name="Riley R."/>
            <person name="Sandor L."/>
            <person name="Barry K."/>
            <person name="Martinez A.T."/>
            <person name="Xiao Y."/>
            <person name="Gibbons J.G."/>
            <person name="Terashima K."/>
            <person name="Grigoriev I.V."/>
            <person name="Hibbett D.S."/>
        </authorList>
    </citation>
    <scope>NUCLEOTIDE SEQUENCE</scope>
    <source>
        <strain evidence="6">JLM2183</strain>
    </source>
</reference>
<dbReference type="InterPro" id="IPR050223">
    <property type="entry name" value="D-isomer_2-hydroxyacid_DH"/>
</dbReference>
<dbReference type="Proteomes" id="UP001150266">
    <property type="component" value="Unassembled WGS sequence"/>
</dbReference>
<organism evidence="6 7">
    <name type="scientific">Lentinula aciculospora</name>
    <dbReference type="NCBI Taxonomy" id="153920"/>
    <lineage>
        <taxon>Eukaryota</taxon>
        <taxon>Fungi</taxon>
        <taxon>Dikarya</taxon>
        <taxon>Basidiomycota</taxon>
        <taxon>Agaricomycotina</taxon>
        <taxon>Agaricomycetes</taxon>
        <taxon>Agaricomycetidae</taxon>
        <taxon>Agaricales</taxon>
        <taxon>Marasmiineae</taxon>
        <taxon>Omphalotaceae</taxon>
        <taxon>Lentinula</taxon>
    </lineage>
</organism>
<keyword evidence="7" id="KW-1185">Reference proteome</keyword>
<keyword evidence="1 2" id="KW-0560">Oxidoreductase</keyword>
<feature type="region of interest" description="Disordered" evidence="3">
    <location>
        <begin position="340"/>
        <end position="363"/>
    </location>
</feature>
<dbReference type="PROSITE" id="PS00670">
    <property type="entry name" value="D_2_HYDROXYACID_DH_2"/>
    <property type="match status" value="1"/>
</dbReference>
<evidence type="ECO:0000259" key="5">
    <source>
        <dbReference type="Pfam" id="PF02826"/>
    </source>
</evidence>
<dbReference type="InterPro" id="IPR006139">
    <property type="entry name" value="D-isomer_2_OHA_DH_cat_dom"/>
</dbReference>
<dbReference type="Pfam" id="PF00389">
    <property type="entry name" value="2-Hacid_dh"/>
    <property type="match status" value="1"/>
</dbReference>
<evidence type="ECO:0000313" key="7">
    <source>
        <dbReference type="Proteomes" id="UP001150266"/>
    </source>
</evidence>
<protein>
    <submittedName>
        <fullName evidence="6">D-isomer specific 2-hydroxyacid dehydrogenase</fullName>
    </submittedName>
</protein>
<proteinExistence type="inferred from homology"/>
<dbReference type="Gene3D" id="3.40.50.720">
    <property type="entry name" value="NAD(P)-binding Rossmann-like Domain"/>
    <property type="match status" value="2"/>
</dbReference>
<dbReference type="EMBL" id="JAOTPV010000006">
    <property type="protein sequence ID" value="KAJ4480971.1"/>
    <property type="molecule type" value="Genomic_DNA"/>
</dbReference>
<dbReference type="InterPro" id="IPR006140">
    <property type="entry name" value="D-isomer_DH_NAD-bd"/>
</dbReference>